<gene>
    <name evidence="8" type="ORF">DVH24_034042</name>
</gene>
<dbReference type="GO" id="GO:0046983">
    <property type="term" value="F:protein dimerization activity"/>
    <property type="evidence" value="ECO:0007669"/>
    <property type="project" value="InterPro"/>
</dbReference>
<evidence type="ECO:0000256" key="2">
    <source>
        <dbReference type="ARBA" id="ARBA00023015"/>
    </source>
</evidence>
<dbReference type="SMR" id="A0A498KUM8"/>
<organism evidence="8 9">
    <name type="scientific">Malus domestica</name>
    <name type="common">Apple</name>
    <name type="synonym">Pyrus malus</name>
    <dbReference type="NCBI Taxonomy" id="3750"/>
    <lineage>
        <taxon>Eukaryota</taxon>
        <taxon>Viridiplantae</taxon>
        <taxon>Streptophyta</taxon>
        <taxon>Embryophyta</taxon>
        <taxon>Tracheophyta</taxon>
        <taxon>Spermatophyta</taxon>
        <taxon>Magnoliopsida</taxon>
        <taxon>eudicotyledons</taxon>
        <taxon>Gunneridae</taxon>
        <taxon>Pentapetalae</taxon>
        <taxon>rosids</taxon>
        <taxon>fabids</taxon>
        <taxon>Rosales</taxon>
        <taxon>Rosaceae</taxon>
        <taxon>Amygdaloideae</taxon>
        <taxon>Maleae</taxon>
        <taxon>Malus</taxon>
    </lineage>
</organism>
<dbReference type="GO" id="GO:0005634">
    <property type="term" value="C:nucleus"/>
    <property type="evidence" value="ECO:0007669"/>
    <property type="project" value="UniProtKB-SubCell"/>
</dbReference>
<evidence type="ECO:0000256" key="5">
    <source>
        <dbReference type="ARBA" id="ARBA00023242"/>
    </source>
</evidence>
<evidence type="ECO:0000256" key="1">
    <source>
        <dbReference type="ARBA" id="ARBA00004123"/>
    </source>
</evidence>
<dbReference type="InterPro" id="IPR002100">
    <property type="entry name" value="TF_MADSbox"/>
</dbReference>
<evidence type="ECO:0000256" key="6">
    <source>
        <dbReference type="SAM" id="MobiDB-lite"/>
    </source>
</evidence>
<evidence type="ECO:0000256" key="3">
    <source>
        <dbReference type="ARBA" id="ARBA00023125"/>
    </source>
</evidence>
<feature type="region of interest" description="Disordered" evidence="6">
    <location>
        <begin position="1"/>
        <end position="40"/>
    </location>
</feature>
<dbReference type="Pfam" id="PF00319">
    <property type="entry name" value="SRF-TF"/>
    <property type="match status" value="1"/>
</dbReference>
<evidence type="ECO:0000313" key="9">
    <source>
        <dbReference type="Proteomes" id="UP000290289"/>
    </source>
</evidence>
<evidence type="ECO:0000256" key="4">
    <source>
        <dbReference type="ARBA" id="ARBA00023163"/>
    </source>
</evidence>
<dbReference type="GO" id="GO:0003677">
    <property type="term" value="F:DNA binding"/>
    <property type="evidence" value="ECO:0007669"/>
    <property type="project" value="UniProtKB-KW"/>
</dbReference>
<dbReference type="Gene3D" id="3.40.1810.10">
    <property type="entry name" value="Transcription factor, MADS-box"/>
    <property type="match status" value="1"/>
</dbReference>
<name>A0A498KUM8_MALDO</name>
<comment type="caution">
    <text evidence="8">The sequence shown here is derived from an EMBL/GenBank/DDBJ whole genome shotgun (WGS) entry which is preliminary data.</text>
</comment>
<feature type="domain" description="MADS-box" evidence="7">
    <location>
        <begin position="38"/>
        <end position="73"/>
    </location>
</feature>
<feature type="compositionally biased region" description="Basic and acidic residues" evidence="6">
    <location>
        <begin position="8"/>
        <end position="18"/>
    </location>
</feature>
<reference evidence="8 9" key="1">
    <citation type="submission" date="2018-10" db="EMBL/GenBank/DDBJ databases">
        <title>A high-quality apple genome assembly.</title>
        <authorList>
            <person name="Hu J."/>
        </authorList>
    </citation>
    <scope>NUCLEOTIDE SEQUENCE [LARGE SCALE GENOMIC DNA]</scope>
    <source>
        <strain evidence="9">cv. HFTH1</strain>
        <tissue evidence="8">Young leaf</tissue>
    </source>
</reference>
<dbReference type="Proteomes" id="UP000290289">
    <property type="component" value="Chromosome 1"/>
</dbReference>
<sequence length="333" mass="37443">MKGNSARPRRDNREEQRLAKRRKLRQRQQSEQRKSTMQRSATVMRKAMNLNKLCGAQVCVVAYIGPNAKVKVWPEDEDLAKAIISKHQAAAIKNRNNPKTREVNIYNFFQGKMKQLEQKIELDDKELDALSEDSLMDLAAFLESKLQKLDYPVRSIEGKSVVHLPYSYDDCNLVHKELHVHQPLFDPILNCSGNLMMMGFEGQTMFSTATATATWPWQNSLADGHYQSAGFANCSNCNMMTAGLVDPSVSAEAGTSGSSTLEVDQYFAWMGSDNWENNVNVLGVEDRPGSMLVFNGSDNFGVMNNNLLPQQCMPSQLDDSFPITSWRNLLSFG</sequence>
<dbReference type="AlphaFoldDB" id="A0A498KUM8"/>
<dbReference type="KEGG" id="mdm:103437678"/>
<accession>A0A498KUM8</accession>
<dbReference type="OrthoDB" id="852250at2759"/>
<keyword evidence="3" id="KW-0238">DNA-binding</keyword>
<keyword evidence="9" id="KW-1185">Reference proteome</keyword>
<keyword evidence="2" id="KW-0805">Transcription regulation</keyword>
<keyword evidence="5" id="KW-0539">Nucleus</keyword>
<dbReference type="InterPro" id="IPR036879">
    <property type="entry name" value="TF_MADSbox_sf"/>
</dbReference>
<evidence type="ECO:0000259" key="7">
    <source>
        <dbReference type="Pfam" id="PF00319"/>
    </source>
</evidence>
<protein>
    <recommendedName>
        <fullName evidence="7">MADS-box domain-containing protein</fullName>
    </recommendedName>
</protein>
<dbReference type="SUPFAM" id="SSF55455">
    <property type="entry name" value="SRF-like"/>
    <property type="match status" value="1"/>
</dbReference>
<keyword evidence="4" id="KW-0804">Transcription</keyword>
<comment type="subcellular location">
    <subcellularLocation>
        <location evidence="1">Nucleus</location>
    </subcellularLocation>
</comment>
<proteinExistence type="predicted"/>
<dbReference type="EMBL" id="RDQH01000327">
    <property type="protein sequence ID" value="RXI09425.1"/>
    <property type="molecule type" value="Genomic_DNA"/>
</dbReference>
<evidence type="ECO:0000313" key="8">
    <source>
        <dbReference type="EMBL" id="RXI09425.1"/>
    </source>
</evidence>